<feature type="region of interest" description="Disordered" evidence="6">
    <location>
        <begin position="1"/>
        <end position="26"/>
    </location>
</feature>
<reference evidence="7 8" key="1">
    <citation type="submission" date="2013-05" db="EMBL/GenBank/DDBJ databases">
        <title>Draft genome of the parasitic nematode Anyclostoma ceylanicum.</title>
        <authorList>
            <person name="Mitreva M."/>
        </authorList>
    </citation>
    <scope>NUCLEOTIDE SEQUENCE [LARGE SCALE GENOMIC DNA]</scope>
</reference>
<evidence type="ECO:0000256" key="3">
    <source>
        <dbReference type="ARBA" id="ARBA00022989"/>
    </source>
</evidence>
<name>A0A0D6LGY1_9BILA</name>
<feature type="transmembrane region" description="Helical" evidence="5">
    <location>
        <begin position="167"/>
        <end position="189"/>
    </location>
</feature>
<feature type="transmembrane region" description="Helical" evidence="5">
    <location>
        <begin position="106"/>
        <end position="128"/>
    </location>
</feature>
<feature type="transmembrane region" description="Helical" evidence="5">
    <location>
        <begin position="74"/>
        <end position="94"/>
    </location>
</feature>
<evidence type="ECO:0000256" key="2">
    <source>
        <dbReference type="ARBA" id="ARBA00022692"/>
    </source>
</evidence>
<dbReference type="Proteomes" id="UP000054495">
    <property type="component" value="Unassembled WGS sequence"/>
</dbReference>
<proteinExistence type="inferred from homology"/>
<dbReference type="GO" id="GO:0005783">
    <property type="term" value="C:endoplasmic reticulum"/>
    <property type="evidence" value="ECO:0007669"/>
    <property type="project" value="TreeGrafter"/>
</dbReference>
<comment type="subcellular location">
    <subcellularLocation>
        <location evidence="1">Membrane</location>
        <topology evidence="1">Multi-pass membrane protein</topology>
    </subcellularLocation>
</comment>
<evidence type="ECO:0000256" key="1">
    <source>
        <dbReference type="ARBA" id="ARBA00004141"/>
    </source>
</evidence>
<keyword evidence="8" id="KW-1185">Reference proteome</keyword>
<comment type="similarity">
    <text evidence="5">Belongs to the BI1 family.</text>
</comment>
<evidence type="ECO:0000256" key="4">
    <source>
        <dbReference type="ARBA" id="ARBA00023136"/>
    </source>
</evidence>
<organism evidence="7 8">
    <name type="scientific">Ancylostoma ceylanicum</name>
    <dbReference type="NCBI Taxonomy" id="53326"/>
    <lineage>
        <taxon>Eukaryota</taxon>
        <taxon>Metazoa</taxon>
        <taxon>Ecdysozoa</taxon>
        <taxon>Nematoda</taxon>
        <taxon>Chromadorea</taxon>
        <taxon>Rhabditida</taxon>
        <taxon>Rhabditina</taxon>
        <taxon>Rhabditomorpha</taxon>
        <taxon>Strongyloidea</taxon>
        <taxon>Ancylostomatidae</taxon>
        <taxon>Ancylostomatinae</taxon>
        <taxon>Ancylostoma</taxon>
    </lineage>
</organism>
<dbReference type="GO" id="GO:2001234">
    <property type="term" value="P:negative regulation of apoptotic signaling pathway"/>
    <property type="evidence" value="ECO:0007669"/>
    <property type="project" value="TreeGrafter"/>
</dbReference>
<protein>
    <submittedName>
        <fullName evidence="7">Uncharacterized protein</fullName>
    </submittedName>
</protein>
<gene>
    <name evidence="7" type="ORF">ANCCEY_09650</name>
</gene>
<dbReference type="AlphaFoldDB" id="A0A0D6LGY1"/>
<feature type="transmembrane region" description="Helical" evidence="5">
    <location>
        <begin position="46"/>
        <end position="68"/>
    </location>
</feature>
<dbReference type="GO" id="GO:0016020">
    <property type="term" value="C:membrane"/>
    <property type="evidence" value="ECO:0007669"/>
    <property type="project" value="UniProtKB-SubCell"/>
</dbReference>
<evidence type="ECO:0000313" key="7">
    <source>
        <dbReference type="EMBL" id="EPB71254.1"/>
    </source>
</evidence>
<dbReference type="PANTHER" id="PTHR23291">
    <property type="entry name" value="BAX INHIBITOR-RELATED"/>
    <property type="match status" value="1"/>
</dbReference>
<accession>A0A0D6LGY1</accession>
<keyword evidence="3 5" id="KW-1133">Transmembrane helix</keyword>
<evidence type="ECO:0000313" key="8">
    <source>
        <dbReference type="Proteomes" id="UP000054495"/>
    </source>
</evidence>
<dbReference type="Pfam" id="PF01027">
    <property type="entry name" value="Bax1-I"/>
    <property type="match status" value="1"/>
</dbReference>
<keyword evidence="4 5" id="KW-0472">Membrane</keyword>
<keyword evidence="2 5" id="KW-0812">Transmembrane</keyword>
<dbReference type="PANTHER" id="PTHR23291:SF127">
    <property type="entry name" value="PROTEIN LIFEGUARD 1-LIKE"/>
    <property type="match status" value="1"/>
</dbReference>
<feature type="compositionally biased region" description="Basic and acidic residues" evidence="6">
    <location>
        <begin position="1"/>
        <end position="11"/>
    </location>
</feature>
<dbReference type="GO" id="GO:0005794">
    <property type="term" value="C:Golgi apparatus"/>
    <property type="evidence" value="ECO:0007669"/>
    <property type="project" value="TreeGrafter"/>
</dbReference>
<sequence>MFIHQRAEMDQARVSPSAPPDVENAGPKGNLLFSEQSIRSRFVTKVFILVTIMTLAAGYLTMAATSAYDVQSVLLALCMTTGSSAAIIVFAIFVKKDLTTCIGIAYVLGMTMMFFGITALVACLTFRVTFLYTVYAAIGALLSMLYLAIDIQLIMGGRQFELSPEEYIFAAMQIFLDILNIFLFILQIFGKN</sequence>
<evidence type="ECO:0000256" key="5">
    <source>
        <dbReference type="RuleBase" id="RU004379"/>
    </source>
</evidence>
<feature type="transmembrane region" description="Helical" evidence="5">
    <location>
        <begin position="134"/>
        <end position="155"/>
    </location>
</feature>
<evidence type="ECO:0000256" key="6">
    <source>
        <dbReference type="SAM" id="MobiDB-lite"/>
    </source>
</evidence>
<dbReference type="InterPro" id="IPR006214">
    <property type="entry name" value="Bax_inhibitor_1-related"/>
</dbReference>
<dbReference type="EMBL" id="KE125125">
    <property type="protein sequence ID" value="EPB71254.1"/>
    <property type="molecule type" value="Genomic_DNA"/>
</dbReference>